<name>A0A6J4MND9_9CHLR</name>
<organism evidence="7">
    <name type="scientific">uncultured Chloroflexia bacterium</name>
    <dbReference type="NCBI Taxonomy" id="1672391"/>
    <lineage>
        <taxon>Bacteria</taxon>
        <taxon>Bacillati</taxon>
        <taxon>Chloroflexota</taxon>
        <taxon>Chloroflexia</taxon>
        <taxon>environmental samples</taxon>
    </lineage>
</organism>
<evidence type="ECO:0000256" key="4">
    <source>
        <dbReference type="ARBA" id="ARBA00022691"/>
    </source>
</evidence>
<evidence type="ECO:0000256" key="3">
    <source>
        <dbReference type="ARBA" id="ARBA00022679"/>
    </source>
</evidence>
<comment type="catalytic activity">
    <reaction evidence="5">
        <text>a 2'-deoxyadenosine in DNA + S-adenosyl-L-methionine = an N(6)-methyl-2'-deoxyadenosine in DNA + S-adenosyl-L-homocysteine + H(+)</text>
        <dbReference type="Rhea" id="RHEA:15197"/>
        <dbReference type="Rhea" id="RHEA-COMP:12418"/>
        <dbReference type="Rhea" id="RHEA-COMP:12419"/>
        <dbReference type="ChEBI" id="CHEBI:15378"/>
        <dbReference type="ChEBI" id="CHEBI:57856"/>
        <dbReference type="ChEBI" id="CHEBI:59789"/>
        <dbReference type="ChEBI" id="CHEBI:90615"/>
        <dbReference type="ChEBI" id="CHEBI:90616"/>
        <dbReference type="EC" id="2.1.1.72"/>
    </reaction>
</comment>
<evidence type="ECO:0000256" key="2">
    <source>
        <dbReference type="ARBA" id="ARBA00022603"/>
    </source>
</evidence>
<dbReference type="EC" id="2.1.1.72" evidence="1"/>
<dbReference type="PROSITE" id="PS00092">
    <property type="entry name" value="N6_MTASE"/>
    <property type="match status" value="1"/>
</dbReference>
<dbReference type="PANTHER" id="PTHR33841:SF1">
    <property type="entry name" value="DNA METHYLTRANSFERASE A"/>
    <property type="match status" value="1"/>
</dbReference>
<dbReference type="PANTHER" id="PTHR33841">
    <property type="entry name" value="DNA METHYLTRANSFERASE YEEA-RELATED"/>
    <property type="match status" value="1"/>
</dbReference>
<dbReference type="AlphaFoldDB" id="A0A6J4MND9"/>
<gene>
    <name evidence="7" type="ORF">AVDCRST_MAG93-7762</name>
</gene>
<dbReference type="SUPFAM" id="SSF53335">
    <property type="entry name" value="S-adenosyl-L-methionine-dependent methyltransferases"/>
    <property type="match status" value="1"/>
</dbReference>
<dbReference type="PRINTS" id="PR00507">
    <property type="entry name" value="N12N6MTFRASE"/>
</dbReference>
<keyword evidence="4" id="KW-0949">S-adenosyl-L-methionine</keyword>
<dbReference type="EMBL" id="CADCTR010002614">
    <property type="protein sequence ID" value="CAA9362846.1"/>
    <property type="molecule type" value="Genomic_DNA"/>
</dbReference>
<evidence type="ECO:0000256" key="1">
    <source>
        <dbReference type="ARBA" id="ARBA00011900"/>
    </source>
</evidence>
<dbReference type="InterPro" id="IPR002052">
    <property type="entry name" value="DNA_methylase_N6_adenine_CS"/>
</dbReference>
<proteinExistence type="predicted"/>
<evidence type="ECO:0000313" key="7">
    <source>
        <dbReference type="EMBL" id="CAA9362846.1"/>
    </source>
</evidence>
<keyword evidence="2" id="KW-0489">Methyltransferase</keyword>
<reference evidence="7" key="1">
    <citation type="submission" date="2020-02" db="EMBL/GenBank/DDBJ databases">
        <authorList>
            <person name="Meier V. D."/>
        </authorList>
    </citation>
    <scope>NUCLEOTIDE SEQUENCE</scope>
    <source>
        <strain evidence="7">AVDCRST_MAG93</strain>
    </source>
</reference>
<evidence type="ECO:0000259" key="6">
    <source>
        <dbReference type="Pfam" id="PF07669"/>
    </source>
</evidence>
<dbReference type="GO" id="GO:0003676">
    <property type="term" value="F:nucleic acid binding"/>
    <property type="evidence" value="ECO:0007669"/>
    <property type="project" value="InterPro"/>
</dbReference>
<dbReference type="GO" id="GO:0006304">
    <property type="term" value="P:DNA modification"/>
    <property type="evidence" value="ECO:0007669"/>
    <property type="project" value="InterPro"/>
</dbReference>
<dbReference type="Gene3D" id="3.40.50.150">
    <property type="entry name" value="Vaccinia Virus protein VP39"/>
    <property type="match status" value="1"/>
</dbReference>
<dbReference type="GO" id="GO:0032259">
    <property type="term" value="P:methylation"/>
    <property type="evidence" value="ECO:0007669"/>
    <property type="project" value="UniProtKB-KW"/>
</dbReference>
<feature type="domain" description="Type II methyltransferase M.TaqI-like" evidence="6">
    <location>
        <begin position="62"/>
        <end position="285"/>
    </location>
</feature>
<dbReference type="InterPro" id="IPR029063">
    <property type="entry name" value="SAM-dependent_MTases_sf"/>
</dbReference>
<feature type="non-terminal residue" evidence="7">
    <location>
        <position position="459"/>
    </location>
</feature>
<protein>
    <recommendedName>
        <fullName evidence="1">site-specific DNA-methyltransferase (adenine-specific)</fullName>
        <ecNumber evidence="1">2.1.1.72</ecNumber>
    </recommendedName>
</protein>
<dbReference type="InterPro" id="IPR050953">
    <property type="entry name" value="N4_N6_ade-DNA_methylase"/>
</dbReference>
<dbReference type="InterPro" id="IPR011639">
    <property type="entry name" value="MethylTrfase_TaqI-like_dom"/>
</dbReference>
<keyword evidence="3" id="KW-0808">Transferase</keyword>
<sequence length="459" mass="50732">MQNPEGVLQALRRITVCDPACGSGAYLLGMLQELLQLRASLFTARNVDTRSVYDRKLEIIQNNIYGVDIDPFAVNIAQLRLWLSLIVDFHIGHQGDEPPTLPNLDYKIEAGDSVLGPDPSGASPSEFDRLLVEQYVHAKAAYLTSHGDDKKRLHDEVEELQASIRTWARRGVGGQGFDWAIEFAEVFDDGGFDVVVANPPYVRQELIKDIKPALKNVYGDVYSGTADLYTYFYARAVQMLRTGGMLAFISSNKWFRANYGANLRRYLAKQYDVWSITDFGELPVFQTAATFPMIFVARKDQQDRTPTVFTQVKSLSEPYPDVAALIDQAGQQLPADAIKGDIWTLTNAAAAQRLRRMEQAGVPLGEYVKGKLFRGVLTGFNTAFVVNGETRAALIAQDLKSAEIIKPLAIGDDGIRSGGGNEYWRRGAGPMSAHGICEKRQDRTLLLLTGGGHGQDALH</sequence>
<dbReference type="Pfam" id="PF07669">
    <property type="entry name" value="Eco57I"/>
    <property type="match status" value="1"/>
</dbReference>
<evidence type="ECO:0000256" key="5">
    <source>
        <dbReference type="ARBA" id="ARBA00047942"/>
    </source>
</evidence>
<dbReference type="GO" id="GO:0009007">
    <property type="term" value="F:site-specific DNA-methyltransferase (adenine-specific) activity"/>
    <property type="evidence" value="ECO:0007669"/>
    <property type="project" value="UniProtKB-EC"/>
</dbReference>
<accession>A0A6J4MND9</accession>